<protein>
    <submittedName>
        <fullName evidence="2">Uncharacterized protein</fullName>
    </submittedName>
</protein>
<dbReference type="Proteomes" id="UP000237000">
    <property type="component" value="Unassembled WGS sequence"/>
</dbReference>
<name>A0A2P5FG82_TREOI</name>
<evidence type="ECO:0000313" key="3">
    <source>
        <dbReference type="Proteomes" id="UP000237000"/>
    </source>
</evidence>
<accession>A0A2P5FG82</accession>
<evidence type="ECO:0000256" key="1">
    <source>
        <dbReference type="SAM" id="MobiDB-lite"/>
    </source>
</evidence>
<comment type="caution">
    <text evidence="2">The sequence shown here is derived from an EMBL/GenBank/DDBJ whole genome shotgun (WGS) entry which is preliminary data.</text>
</comment>
<evidence type="ECO:0000313" key="2">
    <source>
        <dbReference type="EMBL" id="PON96799.1"/>
    </source>
</evidence>
<organism evidence="2 3">
    <name type="scientific">Trema orientale</name>
    <name type="common">Charcoal tree</name>
    <name type="synonym">Celtis orientalis</name>
    <dbReference type="NCBI Taxonomy" id="63057"/>
    <lineage>
        <taxon>Eukaryota</taxon>
        <taxon>Viridiplantae</taxon>
        <taxon>Streptophyta</taxon>
        <taxon>Embryophyta</taxon>
        <taxon>Tracheophyta</taxon>
        <taxon>Spermatophyta</taxon>
        <taxon>Magnoliopsida</taxon>
        <taxon>eudicotyledons</taxon>
        <taxon>Gunneridae</taxon>
        <taxon>Pentapetalae</taxon>
        <taxon>rosids</taxon>
        <taxon>fabids</taxon>
        <taxon>Rosales</taxon>
        <taxon>Cannabaceae</taxon>
        <taxon>Trema</taxon>
    </lineage>
</organism>
<dbReference type="EMBL" id="JXTC01000036">
    <property type="protein sequence ID" value="PON96799.1"/>
    <property type="molecule type" value="Genomic_DNA"/>
</dbReference>
<sequence length="120" mass="12786">MGLSCFSELLDTSSIENPWLIINLAEAADSSPSRLGKVLLITLRRHGLSASEIVVASESWVSAKGLVALMELSLWDDLRPPPPASPAASSFRHISKADPSDSAPFRPVQIEDGALFGGLM</sequence>
<dbReference type="AlphaFoldDB" id="A0A2P5FG82"/>
<keyword evidence="3" id="KW-1185">Reference proteome</keyword>
<proteinExistence type="predicted"/>
<feature type="region of interest" description="Disordered" evidence="1">
    <location>
        <begin position="82"/>
        <end position="106"/>
    </location>
</feature>
<reference evidence="3" key="1">
    <citation type="submission" date="2016-06" db="EMBL/GenBank/DDBJ databases">
        <title>Parallel loss of symbiosis genes in relatives of nitrogen-fixing non-legume Parasponia.</title>
        <authorList>
            <person name="Van Velzen R."/>
            <person name="Holmer R."/>
            <person name="Bu F."/>
            <person name="Rutten L."/>
            <person name="Van Zeijl A."/>
            <person name="Liu W."/>
            <person name="Santuari L."/>
            <person name="Cao Q."/>
            <person name="Sharma T."/>
            <person name="Shen D."/>
            <person name="Roswanjaya Y."/>
            <person name="Wardhani T."/>
            <person name="Kalhor M.S."/>
            <person name="Jansen J."/>
            <person name="Van den Hoogen J."/>
            <person name="Gungor B."/>
            <person name="Hartog M."/>
            <person name="Hontelez J."/>
            <person name="Verver J."/>
            <person name="Yang W.-C."/>
            <person name="Schijlen E."/>
            <person name="Repin R."/>
            <person name="Schilthuizen M."/>
            <person name="Schranz E."/>
            <person name="Heidstra R."/>
            <person name="Miyata K."/>
            <person name="Fedorova E."/>
            <person name="Kohlen W."/>
            <person name="Bisseling T."/>
            <person name="Smit S."/>
            <person name="Geurts R."/>
        </authorList>
    </citation>
    <scope>NUCLEOTIDE SEQUENCE [LARGE SCALE GENOMIC DNA]</scope>
    <source>
        <strain evidence="3">cv. RG33-2</strain>
    </source>
</reference>
<dbReference type="OrthoDB" id="10309764at2759"/>
<dbReference type="InParanoid" id="A0A2P5FG82"/>
<gene>
    <name evidence="2" type="ORF">TorRG33x02_075030</name>
</gene>